<dbReference type="PROSITE" id="PS50910">
    <property type="entry name" value="HEPN"/>
    <property type="match status" value="1"/>
</dbReference>
<keyword evidence="7" id="KW-1185">Reference proteome</keyword>
<dbReference type="Gene3D" id="1.20.120.330">
    <property type="entry name" value="Nucleotidyltransferases domain 2"/>
    <property type="match status" value="1"/>
</dbReference>
<evidence type="ECO:0000256" key="3">
    <source>
        <dbReference type="ARBA" id="ARBA00023125"/>
    </source>
</evidence>
<dbReference type="InterPro" id="IPR025296">
    <property type="entry name" value="DUF4158"/>
</dbReference>
<gene>
    <name evidence="6" type="ORF">PBT88_09510</name>
</gene>
<evidence type="ECO:0000313" key="7">
    <source>
        <dbReference type="Proteomes" id="UP001210865"/>
    </source>
</evidence>
<evidence type="ECO:0000256" key="2">
    <source>
        <dbReference type="ARBA" id="ARBA00022578"/>
    </source>
</evidence>
<keyword evidence="2" id="KW-0815">Transposition</keyword>
<feature type="domain" description="HEPN" evidence="5">
    <location>
        <begin position="937"/>
        <end position="1057"/>
    </location>
</feature>
<sequence length="1065" mass="119968">MVAQILSPAQRTALFDPPSDPAAIERLYTLGADDLVEVFRRRRPANRIGYAVQLGYLRHPGRAIEPGEVPPAAMLAVLAAQIGCAPGAFADYAARDTTLREHRAAIERRLGLRAFERADRGTVFATASEVATSTDRCDAIVAAMVERLRGAGVVLPLPAVLERIALVARAEARRQAFARLGRDLTPDQVERLDAMLRVGGTPTRSLLAWIRDWPEAPGAGNLKAIVERLDHVRGLGIEAERARRIHASRYAVIAREAAIMTAQHLTRLENRRRLATLVAFAIEMEVALTDAAILMVEKLVGGMFRRADRTRSERLIDQARLFRDTARLHIRLGRTLLDARSTGSNALALVDERIGWPALEQSVRAAEELTRPGEDGLDEVVERYQAVRRFLPTFVAAFRFRTARAGDPLLGAVELLRSFYAEGRTILPRKAPMSFLKPKWRRVVLSSDGVFNRRGWEIAVLVHLRDRLASGAIWVDGSRAYRTLDDYLLPAQAFAIMRAEGQLGLAVDMSAPEWIAAHRDRLRQRMDEVERAAAEGTLPDAAIEDGRLTISPLRRSTPDEADELKARLYGLLPRIRITDLLAEVAAWTGFAERFVHARTGIPASERPALMGAILADGTNLGLARMAESSRGLTHARLLWTAEWHIRDETYAGALAAIVDHHHAHPLSRLWGPGDTSSSDGQFFRAGGRGEARADHNARYASEPGVLFYTHVSDRFAPFHSKVIAANVAAIVHRATCRRPLTLAFLLNAGKTRPMSASKSSIDRLPARARRDLVQAVDILREEFAKATADRRAEHLRNGRILKIVLFGSYARGRQVVDPIGRYFSDYDILVVVDHEDLTDAAEYWNTAEDRMVEMLLRRFWPQPLNLIVHTIDDINHQLRRGRYFFIDIVKDGVALFEQPGHPFAEPLLLSDEDAREEAKRYYQNDFGGIDRSLRTASFQRGEALRADDPNEQAKWRNEAAFNLHQATERAYYCVLLVLKLYKPKSHSLNFLSKRCEQLDSRLMGVWNQNSKFAKRCYELLRAAYIKARYFDFYRITDEELDWLTERINELQRLTKIICEERLQVT</sequence>
<keyword evidence="4" id="KW-0233">DNA recombination</keyword>
<dbReference type="InterPro" id="IPR052548">
    <property type="entry name" value="Type_VII_TA_antitoxin"/>
</dbReference>
<dbReference type="SUPFAM" id="SSF81301">
    <property type="entry name" value="Nucleotidyltransferase"/>
    <property type="match status" value="1"/>
</dbReference>
<keyword evidence="3" id="KW-0238">DNA-binding</keyword>
<evidence type="ECO:0000259" key="5">
    <source>
        <dbReference type="PROSITE" id="PS50910"/>
    </source>
</evidence>
<dbReference type="PANTHER" id="PTHR33933">
    <property type="entry name" value="NUCLEOTIDYLTRANSFERASE"/>
    <property type="match status" value="1"/>
</dbReference>
<dbReference type="Pfam" id="PF01526">
    <property type="entry name" value="DDE_Tnp_Tn3"/>
    <property type="match status" value="1"/>
</dbReference>
<dbReference type="Gene3D" id="3.30.460.10">
    <property type="entry name" value="Beta Polymerase, domain 2"/>
    <property type="match status" value="1"/>
</dbReference>
<evidence type="ECO:0000256" key="4">
    <source>
        <dbReference type="ARBA" id="ARBA00023172"/>
    </source>
</evidence>
<evidence type="ECO:0000256" key="1">
    <source>
        <dbReference type="ARBA" id="ARBA00009402"/>
    </source>
</evidence>
<evidence type="ECO:0000313" key="6">
    <source>
        <dbReference type="EMBL" id="WBO24308.1"/>
    </source>
</evidence>
<dbReference type="InterPro" id="IPR007842">
    <property type="entry name" value="HEPN_dom"/>
</dbReference>
<dbReference type="SMART" id="SM00748">
    <property type="entry name" value="HEPN"/>
    <property type="match status" value="1"/>
</dbReference>
<dbReference type="SUPFAM" id="SSF81593">
    <property type="entry name" value="Nucleotidyltransferase substrate binding subunit/domain"/>
    <property type="match status" value="1"/>
</dbReference>
<protein>
    <submittedName>
        <fullName evidence="6">Tn3 family transposase</fullName>
    </submittedName>
</protein>
<name>A0ABY7NS28_9SPHN</name>
<dbReference type="RefSeq" id="WP_270078936.1">
    <property type="nucleotide sequence ID" value="NZ_CP115174.1"/>
</dbReference>
<proteinExistence type="inferred from homology"/>
<dbReference type="InterPro" id="IPR002513">
    <property type="entry name" value="Tn3_Tnp_DDE_dom"/>
</dbReference>
<reference evidence="6 7" key="1">
    <citation type="submission" date="2022-12" db="EMBL/GenBank/DDBJ databases">
        <title>Sphingomonas abieness sp. nov., an endophytic bacterium isolated from Abies koreana.</title>
        <authorList>
            <person name="Jiang L."/>
            <person name="Lee J."/>
        </authorList>
    </citation>
    <scope>NUCLEOTIDE SEQUENCE [LARGE SCALE GENOMIC DNA]</scope>
    <source>
        <strain evidence="7">PAMB 00755</strain>
    </source>
</reference>
<dbReference type="Pfam" id="PF13700">
    <property type="entry name" value="DUF4158"/>
    <property type="match status" value="1"/>
</dbReference>
<dbReference type="PANTHER" id="PTHR33933:SF1">
    <property type="entry name" value="PROTEIN ADENYLYLTRANSFERASE MNTA-RELATED"/>
    <property type="match status" value="1"/>
</dbReference>
<dbReference type="Proteomes" id="UP001210865">
    <property type="component" value="Chromosome"/>
</dbReference>
<dbReference type="CDD" id="cd05403">
    <property type="entry name" value="NT_KNTase_like"/>
    <property type="match status" value="1"/>
</dbReference>
<dbReference type="Pfam" id="PF05168">
    <property type="entry name" value="HEPN"/>
    <property type="match status" value="1"/>
</dbReference>
<organism evidence="6 7">
    <name type="scientific">Sphingomonas abietis</name>
    <dbReference type="NCBI Taxonomy" id="3012344"/>
    <lineage>
        <taxon>Bacteria</taxon>
        <taxon>Pseudomonadati</taxon>
        <taxon>Pseudomonadota</taxon>
        <taxon>Alphaproteobacteria</taxon>
        <taxon>Sphingomonadales</taxon>
        <taxon>Sphingomonadaceae</taxon>
        <taxon>Sphingomonas</taxon>
    </lineage>
</organism>
<dbReference type="NCBIfam" id="NF033527">
    <property type="entry name" value="transpos_Tn3"/>
    <property type="match status" value="1"/>
</dbReference>
<dbReference type="InterPro" id="IPR043519">
    <property type="entry name" value="NT_sf"/>
</dbReference>
<dbReference type="EMBL" id="CP115174">
    <property type="protein sequence ID" value="WBO24308.1"/>
    <property type="molecule type" value="Genomic_DNA"/>
</dbReference>
<comment type="similarity">
    <text evidence="1">Belongs to the transposase 7 family.</text>
</comment>
<accession>A0ABY7NS28</accession>
<dbReference type="InterPro" id="IPR047653">
    <property type="entry name" value="Tn3-like_transpos"/>
</dbReference>